<organism evidence="1">
    <name type="scientific">Phaffia rhodozyma</name>
    <name type="common">Yeast</name>
    <name type="synonym">Xanthophyllomyces dendrorhous</name>
    <dbReference type="NCBI Taxonomy" id="264483"/>
    <lineage>
        <taxon>Eukaryota</taxon>
        <taxon>Fungi</taxon>
        <taxon>Dikarya</taxon>
        <taxon>Basidiomycota</taxon>
        <taxon>Agaricomycotina</taxon>
        <taxon>Tremellomycetes</taxon>
        <taxon>Cystofilobasidiales</taxon>
        <taxon>Mrakiaceae</taxon>
        <taxon>Phaffia</taxon>
    </lineage>
</organism>
<protein>
    <submittedName>
        <fullName evidence="1">Uncharacterized protein</fullName>
    </submittedName>
</protein>
<sequence length="243" mass="26893">MSSSTPLPDPIDFSPLNFSPFEMASICLHRPDPVATERFIQEGLLSRKEVETIESGYATLGRYMFSTAVCLPVAWTTYLLRGGVSGVWTRKKDFNVLLGGVLVFSTLGLKVGYEIGIIHGGETIWKEIPNNTAVKVLTYKYLHAVLHPDRLPPIGSNLFNIDGQPMFSTKKNPLVEYEQIALERTGQTLPSTAIVGDHDTGAQGELWDEGRVGVVAALAGRFRDAWNRVVRDETPPKTDEKNF</sequence>
<proteinExistence type="predicted"/>
<accession>A0A0F7STS4</accession>
<name>A0A0F7STS4_PHARH</name>
<dbReference type="AlphaFoldDB" id="A0A0F7STS4"/>
<reference evidence="1" key="1">
    <citation type="submission" date="2014-08" db="EMBL/GenBank/DDBJ databases">
        <authorList>
            <person name="Sharma Rahul"/>
            <person name="Thines Marco"/>
        </authorList>
    </citation>
    <scope>NUCLEOTIDE SEQUENCE</scope>
</reference>
<evidence type="ECO:0000313" key="1">
    <source>
        <dbReference type="EMBL" id="CED85577.1"/>
    </source>
</evidence>
<dbReference type="EMBL" id="LN483332">
    <property type="protein sequence ID" value="CED85577.1"/>
    <property type="molecule type" value="Genomic_DNA"/>
</dbReference>